<evidence type="ECO:0000256" key="6">
    <source>
        <dbReference type="ARBA" id="ARBA00023049"/>
    </source>
</evidence>
<gene>
    <name evidence="9" type="ORF">NP493_312g05002</name>
</gene>
<feature type="domain" description="Peptidase M13 N-terminal" evidence="8">
    <location>
        <begin position="87"/>
        <end position="251"/>
    </location>
</feature>
<keyword evidence="5" id="KW-0862">Zinc</keyword>
<proteinExistence type="predicted"/>
<dbReference type="Gene3D" id="1.10.1380.10">
    <property type="entry name" value="Neutral endopeptidase , domain2"/>
    <property type="match status" value="2"/>
</dbReference>
<keyword evidence="6" id="KW-0482">Metalloprotease</keyword>
<dbReference type="GO" id="GO:0004222">
    <property type="term" value="F:metalloendopeptidase activity"/>
    <property type="evidence" value="ECO:0007669"/>
    <property type="project" value="InterPro"/>
</dbReference>
<evidence type="ECO:0000313" key="9">
    <source>
        <dbReference type="EMBL" id="KAK2183443.1"/>
    </source>
</evidence>
<dbReference type="PRINTS" id="PR00786">
    <property type="entry name" value="NEPRILYSIN"/>
</dbReference>
<dbReference type="GO" id="GO:0005886">
    <property type="term" value="C:plasma membrane"/>
    <property type="evidence" value="ECO:0007669"/>
    <property type="project" value="TreeGrafter"/>
</dbReference>
<dbReference type="PANTHER" id="PTHR11733">
    <property type="entry name" value="ZINC METALLOPROTEASE FAMILY M13 NEPRILYSIN-RELATED"/>
    <property type="match status" value="1"/>
</dbReference>
<dbReference type="InterPro" id="IPR008753">
    <property type="entry name" value="Peptidase_M13_N"/>
</dbReference>
<evidence type="ECO:0000256" key="5">
    <source>
        <dbReference type="ARBA" id="ARBA00022833"/>
    </source>
</evidence>
<dbReference type="Gene3D" id="3.40.390.10">
    <property type="entry name" value="Collagenase (Catalytic Domain)"/>
    <property type="match status" value="1"/>
</dbReference>
<dbReference type="SUPFAM" id="SSF55486">
    <property type="entry name" value="Metalloproteases ('zincins'), catalytic domain"/>
    <property type="match status" value="1"/>
</dbReference>
<dbReference type="Pfam" id="PF01431">
    <property type="entry name" value="Peptidase_M13"/>
    <property type="match status" value="1"/>
</dbReference>
<keyword evidence="4" id="KW-0378">Hydrolase</keyword>
<protein>
    <submittedName>
        <fullName evidence="9">Uncharacterized protein</fullName>
    </submittedName>
</protein>
<feature type="domain" description="Peptidase M13 C-terminal" evidence="7">
    <location>
        <begin position="312"/>
        <end position="517"/>
    </location>
</feature>
<dbReference type="InterPro" id="IPR042089">
    <property type="entry name" value="Peptidase_M13_dom_2"/>
</dbReference>
<dbReference type="AlphaFoldDB" id="A0AAD9NW28"/>
<dbReference type="PANTHER" id="PTHR11733:SF237">
    <property type="entry name" value="NEPRILYSIN-LIKE 4"/>
    <property type="match status" value="1"/>
</dbReference>
<evidence type="ECO:0000256" key="2">
    <source>
        <dbReference type="ARBA" id="ARBA00022670"/>
    </source>
</evidence>
<keyword evidence="2" id="KW-0645">Protease</keyword>
<evidence type="ECO:0000259" key="7">
    <source>
        <dbReference type="Pfam" id="PF01431"/>
    </source>
</evidence>
<dbReference type="Proteomes" id="UP001209878">
    <property type="component" value="Unassembled WGS sequence"/>
</dbReference>
<accession>A0AAD9NW28</accession>
<dbReference type="InterPro" id="IPR024079">
    <property type="entry name" value="MetalloPept_cat_dom_sf"/>
</dbReference>
<evidence type="ECO:0000256" key="3">
    <source>
        <dbReference type="ARBA" id="ARBA00022723"/>
    </source>
</evidence>
<keyword evidence="10" id="KW-1185">Reference proteome</keyword>
<dbReference type="InterPro" id="IPR000718">
    <property type="entry name" value="Peptidase_M13"/>
</dbReference>
<evidence type="ECO:0000256" key="4">
    <source>
        <dbReference type="ARBA" id="ARBA00022801"/>
    </source>
</evidence>
<dbReference type="Pfam" id="PF05649">
    <property type="entry name" value="Peptidase_M13_N"/>
    <property type="match status" value="1"/>
</dbReference>
<dbReference type="GO" id="GO:0046872">
    <property type="term" value="F:metal ion binding"/>
    <property type="evidence" value="ECO:0007669"/>
    <property type="project" value="UniProtKB-KW"/>
</dbReference>
<dbReference type="EMBL" id="JAODUO010000311">
    <property type="protein sequence ID" value="KAK2183443.1"/>
    <property type="molecule type" value="Genomic_DNA"/>
</dbReference>
<dbReference type="CDD" id="cd08662">
    <property type="entry name" value="M13"/>
    <property type="match status" value="1"/>
</dbReference>
<evidence type="ECO:0000259" key="8">
    <source>
        <dbReference type="Pfam" id="PF05649"/>
    </source>
</evidence>
<dbReference type="GO" id="GO:0016485">
    <property type="term" value="P:protein processing"/>
    <property type="evidence" value="ECO:0007669"/>
    <property type="project" value="TreeGrafter"/>
</dbReference>
<comment type="caution">
    <text evidence="9">The sequence shown here is derived from an EMBL/GenBank/DDBJ whole genome shotgun (WGS) entry which is preliminary data.</text>
</comment>
<dbReference type="InterPro" id="IPR018497">
    <property type="entry name" value="Peptidase_M13_C"/>
</dbReference>
<sequence>MSRIFELGLTPAFISPLPMKHEGRFMVAIVPAIQTLKRFVYIDEKYKGNMATYRRYVVEVMTAFGASADTVDADVKDMIDFEVKVANLIDWGKYINTVYSVVNVSVNSTEKILVEYINYFRQIGTLIYTTPLRTVVNYMIWTAVSGHVHLLSHPFIQAYRKLNKEFGVTTAPLDQWKSCLEVVKYHMPVACSRIFVQDYFDDTARSDTEEMFATLHQTFTQMLAEVTWMGADMKRKAQEKADAMVDNIGYPRWILNNTLLNAYYEMVHIDRNQYFNNVNHLTLTTRRAIMTVVNTQDTLKSITWMSSPVTVNAFYYHQTNRIEFPAAMLQPPFYHKDYPKSLNYGKIGYFIGHEITHGFDNSGRLYNKDGEKENWWTACSTEKFQRRAQCMVDQYDGYISPQLGTPVNGTKTLGENIADNGGVKQSFRAYQTWRQTSRKAELSLPGVDLDSNQLFFVGFAQLWCLKGTSYFYKTMAKDVHSPERFRVIGTLSNSEDFAKAYSCPVGSPMNPVKKCAVW</sequence>
<evidence type="ECO:0000256" key="1">
    <source>
        <dbReference type="ARBA" id="ARBA00001947"/>
    </source>
</evidence>
<reference evidence="9" key="1">
    <citation type="journal article" date="2023" name="Mol. Biol. Evol.">
        <title>Third-Generation Sequencing Reveals the Adaptive Role of the Epigenome in Three Deep-Sea Polychaetes.</title>
        <authorList>
            <person name="Perez M."/>
            <person name="Aroh O."/>
            <person name="Sun Y."/>
            <person name="Lan Y."/>
            <person name="Juniper S.K."/>
            <person name="Young C.R."/>
            <person name="Angers B."/>
            <person name="Qian P.Y."/>
        </authorList>
    </citation>
    <scope>NUCLEOTIDE SEQUENCE</scope>
    <source>
        <strain evidence="9">R07B-5</strain>
    </source>
</reference>
<organism evidence="9 10">
    <name type="scientific">Ridgeia piscesae</name>
    <name type="common">Tubeworm</name>
    <dbReference type="NCBI Taxonomy" id="27915"/>
    <lineage>
        <taxon>Eukaryota</taxon>
        <taxon>Metazoa</taxon>
        <taxon>Spiralia</taxon>
        <taxon>Lophotrochozoa</taxon>
        <taxon>Annelida</taxon>
        <taxon>Polychaeta</taxon>
        <taxon>Sedentaria</taxon>
        <taxon>Canalipalpata</taxon>
        <taxon>Sabellida</taxon>
        <taxon>Siboglinidae</taxon>
        <taxon>Ridgeia</taxon>
    </lineage>
</organism>
<dbReference type="PROSITE" id="PS51885">
    <property type="entry name" value="NEPRILYSIN"/>
    <property type="match status" value="1"/>
</dbReference>
<comment type="cofactor">
    <cofactor evidence="1">
        <name>Zn(2+)</name>
        <dbReference type="ChEBI" id="CHEBI:29105"/>
    </cofactor>
</comment>
<name>A0AAD9NW28_RIDPI</name>
<keyword evidence="3" id="KW-0479">Metal-binding</keyword>
<evidence type="ECO:0000313" key="10">
    <source>
        <dbReference type="Proteomes" id="UP001209878"/>
    </source>
</evidence>